<evidence type="ECO:0000313" key="1">
    <source>
        <dbReference type="EMBL" id="SVB58868.1"/>
    </source>
</evidence>
<dbReference type="InterPro" id="IPR011050">
    <property type="entry name" value="Pectin_lyase_fold/virulence"/>
</dbReference>
<evidence type="ECO:0008006" key="2">
    <source>
        <dbReference type="Google" id="ProtNLM"/>
    </source>
</evidence>
<dbReference type="CDD" id="cd15482">
    <property type="entry name" value="Sialidase_non-viral"/>
    <property type="match status" value="1"/>
</dbReference>
<accession>A0A382F752</accession>
<organism evidence="1">
    <name type="scientific">marine metagenome</name>
    <dbReference type="NCBI Taxonomy" id="408172"/>
    <lineage>
        <taxon>unclassified sequences</taxon>
        <taxon>metagenomes</taxon>
        <taxon>ecological metagenomes</taxon>
    </lineage>
</organism>
<proteinExistence type="predicted"/>
<dbReference type="SUPFAM" id="SSF110296">
    <property type="entry name" value="Oligoxyloglucan reducing end-specific cellobiohydrolase"/>
    <property type="match status" value="1"/>
</dbReference>
<sequence>MAQWETINPPNNEQIDRIISDENILYAGTILARVYQSTDHGESWTQIGEDIDEITYATDVLLKKDSYLFFSHNVGSSNYNFRCVFNGEEWGTWEPLPYQTSSFTQMKSNSDYLVTIISGGIAFSDDYGDTWTLMSQPPLEGYLNIPFVDDNYIYVNHGCNIYRTNSMGEDWEDVTGVLDDIGPPEPYGCTSVLAMEMVGDKLIASMYWYGGVGRLFYSENYGDAWEWIDTFPSQSGSGMGDNNVNALAIVSDYLFAGTATSQDGLFYTNDFENWTEYSGGLDTYSLSFASIISTNDFLFKTGGTVSVFRAPIPDEIELETTWYVSPDGSDATGNGTENDPFGTIQHAINVSANGDIVVALPGIYYEQINFDGKDITVGSQYHTTGDTVYIEETVIDGSSE</sequence>
<reference evidence="1" key="1">
    <citation type="submission" date="2018-05" db="EMBL/GenBank/DDBJ databases">
        <authorList>
            <person name="Lanie J.A."/>
            <person name="Ng W.-L."/>
            <person name="Kazmierczak K.M."/>
            <person name="Andrzejewski T.M."/>
            <person name="Davidsen T.M."/>
            <person name="Wayne K.J."/>
            <person name="Tettelin H."/>
            <person name="Glass J.I."/>
            <person name="Rusch D."/>
            <person name="Podicherti R."/>
            <person name="Tsui H.-C.T."/>
            <person name="Winkler M.E."/>
        </authorList>
    </citation>
    <scope>NUCLEOTIDE SEQUENCE</scope>
</reference>
<protein>
    <recommendedName>
        <fullName evidence="2">DUF1565 domain-containing protein</fullName>
    </recommendedName>
</protein>
<feature type="non-terminal residue" evidence="1">
    <location>
        <position position="400"/>
    </location>
</feature>
<dbReference type="AlphaFoldDB" id="A0A382F752"/>
<dbReference type="InterPro" id="IPR015943">
    <property type="entry name" value="WD40/YVTN_repeat-like_dom_sf"/>
</dbReference>
<gene>
    <name evidence="1" type="ORF">METZ01_LOCUS211722</name>
</gene>
<name>A0A382F752_9ZZZZ</name>
<dbReference type="InterPro" id="IPR012334">
    <property type="entry name" value="Pectin_lyas_fold"/>
</dbReference>
<dbReference type="Gene3D" id="2.130.10.10">
    <property type="entry name" value="YVTN repeat-like/Quinoprotein amine dehydrogenase"/>
    <property type="match status" value="1"/>
</dbReference>
<dbReference type="Gene3D" id="2.160.20.10">
    <property type="entry name" value="Single-stranded right-handed beta-helix, Pectin lyase-like"/>
    <property type="match status" value="1"/>
</dbReference>
<dbReference type="EMBL" id="UINC01048394">
    <property type="protein sequence ID" value="SVB58868.1"/>
    <property type="molecule type" value="Genomic_DNA"/>
</dbReference>
<dbReference type="SUPFAM" id="SSF51126">
    <property type="entry name" value="Pectin lyase-like"/>
    <property type="match status" value="1"/>
</dbReference>